<proteinExistence type="predicted"/>
<dbReference type="RefSeq" id="WP_266349963.1">
    <property type="nucleotide sequence ID" value="NZ_JAPKNG010000005.1"/>
</dbReference>
<evidence type="ECO:0000256" key="1">
    <source>
        <dbReference type="SAM" id="MobiDB-lite"/>
    </source>
</evidence>
<dbReference type="EMBL" id="JAUSVO010000005">
    <property type="protein sequence ID" value="MDQ0439059.1"/>
    <property type="molecule type" value="Genomic_DNA"/>
</dbReference>
<feature type="region of interest" description="Disordered" evidence="1">
    <location>
        <begin position="159"/>
        <end position="178"/>
    </location>
</feature>
<dbReference type="Gene3D" id="3.30.70.1700">
    <property type="entry name" value="Phage minor tail protein U"/>
    <property type="match status" value="1"/>
</dbReference>
<accession>A0ABU0H9R4</accession>
<evidence type="ECO:0008006" key="4">
    <source>
        <dbReference type="Google" id="ProtNLM"/>
    </source>
</evidence>
<keyword evidence="3" id="KW-1185">Reference proteome</keyword>
<sequence length="178" mass="19925">MPSFEIEIRDETARRLEALSRYGSPARVRKSFILPTQDSEVPCALVYFGGVSMTTDGDANAGAPSFVHSVRLVVSCLVKANDPEELELELDDAANEVLETLLTDPSWLELIDSVPQIDRNYKLHDENKRLLMAEARMIFTINYSSDWEPRVPDRFATGRIRTGDTPGDINAELNLPQS</sequence>
<reference evidence="2 3" key="1">
    <citation type="submission" date="2023-07" db="EMBL/GenBank/DDBJ databases">
        <title>Genomic Encyclopedia of Type Strains, Phase IV (KMG-IV): sequencing the most valuable type-strain genomes for metagenomic binning, comparative biology and taxonomic classification.</title>
        <authorList>
            <person name="Goeker M."/>
        </authorList>
    </citation>
    <scope>NUCLEOTIDE SEQUENCE [LARGE SCALE GENOMIC DNA]</scope>
    <source>
        <strain evidence="2 3">B6-8</strain>
    </source>
</reference>
<protein>
    <recommendedName>
        <fullName evidence="4">Tail terminator</fullName>
    </recommendedName>
</protein>
<dbReference type="InterPro" id="IPR038512">
    <property type="entry name" value="GpU-like_sf"/>
</dbReference>
<dbReference type="Proteomes" id="UP001241603">
    <property type="component" value="Unassembled WGS sequence"/>
</dbReference>
<evidence type="ECO:0000313" key="2">
    <source>
        <dbReference type="EMBL" id="MDQ0439059.1"/>
    </source>
</evidence>
<organism evidence="2 3">
    <name type="scientific">Kaistia dalseonensis</name>
    <dbReference type="NCBI Taxonomy" id="410840"/>
    <lineage>
        <taxon>Bacteria</taxon>
        <taxon>Pseudomonadati</taxon>
        <taxon>Pseudomonadota</taxon>
        <taxon>Alphaproteobacteria</taxon>
        <taxon>Hyphomicrobiales</taxon>
        <taxon>Kaistiaceae</taxon>
        <taxon>Kaistia</taxon>
    </lineage>
</organism>
<comment type="caution">
    <text evidence="2">The sequence shown here is derived from an EMBL/GenBank/DDBJ whole genome shotgun (WGS) entry which is preliminary data.</text>
</comment>
<evidence type="ECO:0000313" key="3">
    <source>
        <dbReference type="Proteomes" id="UP001241603"/>
    </source>
</evidence>
<name>A0ABU0H9R4_9HYPH</name>
<gene>
    <name evidence="2" type="ORF">QO014_003460</name>
</gene>